<feature type="domain" description="SsuA/THI5-like" evidence="1">
    <location>
        <begin position="67"/>
        <end position="144"/>
    </location>
</feature>
<comment type="caution">
    <text evidence="2">The sequence shown here is derived from an EMBL/GenBank/DDBJ whole genome shotgun (WGS) entry which is preliminary data.</text>
</comment>
<protein>
    <submittedName>
        <fullName evidence="2">ABC transporter substrate-binding protein</fullName>
    </submittedName>
</protein>
<dbReference type="OrthoDB" id="9802202at2"/>
<dbReference type="Gene3D" id="3.40.190.10">
    <property type="entry name" value="Periplasmic binding protein-like II"/>
    <property type="match status" value="2"/>
</dbReference>
<dbReference type="PANTHER" id="PTHR31528:SF15">
    <property type="entry name" value="RIBOFLAVIN-BINDING PROTEIN RIBY"/>
    <property type="match status" value="1"/>
</dbReference>
<sequence length="172" mass="18304">MEVIMKEKSTKTACLFKKSLGITLALLLLIGSLAGCGSKGAAPSKGDSPASSKEVTLNEVAHSIFYAPMYVAIEEGYFEEEGIHLTLVTGFGADKTMTAVLTDEADIGFMGSESTIYTYAGGTQDYVVNFAQLTQRAGNFLVSRQPIENFSWDMLIGADVLGGRAGGRRPAM</sequence>
<dbReference type="InterPro" id="IPR015168">
    <property type="entry name" value="SsuA/THI5"/>
</dbReference>
<gene>
    <name evidence="2" type="ORF">D7V94_17485</name>
</gene>
<evidence type="ECO:0000313" key="3">
    <source>
        <dbReference type="Proteomes" id="UP000280696"/>
    </source>
</evidence>
<dbReference type="PANTHER" id="PTHR31528">
    <property type="entry name" value="4-AMINO-5-HYDROXYMETHYL-2-METHYLPYRIMIDINE PHOSPHATE SYNTHASE THI11-RELATED"/>
    <property type="match status" value="1"/>
</dbReference>
<proteinExistence type="predicted"/>
<dbReference type="Proteomes" id="UP000280696">
    <property type="component" value="Unassembled WGS sequence"/>
</dbReference>
<dbReference type="AlphaFoldDB" id="A0A3A9AD51"/>
<keyword evidence="3" id="KW-1185">Reference proteome</keyword>
<evidence type="ECO:0000259" key="1">
    <source>
        <dbReference type="Pfam" id="PF09084"/>
    </source>
</evidence>
<reference evidence="2 3" key="1">
    <citation type="submission" date="2018-09" db="EMBL/GenBank/DDBJ databases">
        <title>Murine metabolic-syndrome-specific gut microbial biobank.</title>
        <authorList>
            <person name="Liu C."/>
        </authorList>
    </citation>
    <scope>NUCLEOTIDE SEQUENCE [LARGE SCALE GENOMIC DNA]</scope>
    <source>
        <strain evidence="2 3">0.1xD8-82</strain>
    </source>
</reference>
<name>A0A3A9AD51_9FIRM</name>
<dbReference type="EMBL" id="RAYQ01000021">
    <property type="protein sequence ID" value="RKI89562.1"/>
    <property type="molecule type" value="Genomic_DNA"/>
</dbReference>
<dbReference type="SUPFAM" id="SSF53850">
    <property type="entry name" value="Periplasmic binding protein-like II"/>
    <property type="match status" value="1"/>
</dbReference>
<organism evidence="2 3">
    <name type="scientific">Parablautia intestinalis</name>
    <dbReference type="NCBI Taxonomy" id="2320100"/>
    <lineage>
        <taxon>Bacteria</taxon>
        <taxon>Bacillati</taxon>
        <taxon>Bacillota</taxon>
        <taxon>Clostridia</taxon>
        <taxon>Lachnospirales</taxon>
        <taxon>Lachnospiraceae</taxon>
        <taxon>Parablautia</taxon>
    </lineage>
</organism>
<evidence type="ECO:0000313" key="2">
    <source>
        <dbReference type="EMBL" id="RKI89562.1"/>
    </source>
</evidence>
<dbReference type="Pfam" id="PF09084">
    <property type="entry name" value="NMT1"/>
    <property type="match status" value="1"/>
</dbReference>
<dbReference type="GO" id="GO:0009228">
    <property type="term" value="P:thiamine biosynthetic process"/>
    <property type="evidence" value="ECO:0007669"/>
    <property type="project" value="InterPro"/>
</dbReference>
<dbReference type="InterPro" id="IPR027939">
    <property type="entry name" value="NMT1/THI5"/>
</dbReference>
<accession>A0A3A9AD51</accession>